<protein>
    <submittedName>
        <fullName evidence="2">Uncharacterized protein</fullName>
    </submittedName>
</protein>
<evidence type="ECO:0000256" key="1">
    <source>
        <dbReference type="SAM" id="MobiDB-lite"/>
    </source>
</evidence>
<evidence type="ECO:0000313" key="3">
    <source>
        <dbReference type="Proteomes" id="UP000075613"/>
    </source>
</evidence>
<accession>A0A149PPV8</accession>
<keyword evidence="3" id="KW-1185">Reference proteome</keyword>
<proteinExistence type="predicted"/>
<comment type="caution">
    <text evidence="2">The sequence shown here is derived from an EMBL/GenBank/DDBJ whole genome shotgun (WGS) entry which is preliminary data.</text>
</comment>
<evidence type="ECO:0000313" key="2">
    <source>
        <dbReference type="EMBL" id="KXU87107.1"/>
    </source>
</evidence>
<gene>
    <name evidence="2" type="ORF">CI15_16575</name>
</gene>
<reference evidence="2 3" key="1">
    <citation type="journal article" date="2015" name="Int. J. Syst. Evol. Microbiol.">
        <title>Burkholderia monticola sp. nov., isolated from mountain soil.</title>
        <authorList>
            <person name="Baek I."/>
            <person name="Seo B."/>
            <person name="Lee I."/>
            <person name="Yi H."/>
            <person name="Chun J."/>
        </authorList>
    </citation>
    <scope>NUCLEOTIDE SEQUENCE [LARGE SCALE GENOMIC DNA]</scope>
    <source>
        <strain evidence="2 3">JC2948</strain>
    </source>
</reference>
<dbReference type="Proteomes" id="UP000075613">
    <property type="component" value="Unassembled WGS sequence"/>
</dbReference>
<sequence length="100" mass="9625">MPLPPPSRPQSGEPSPPQPAGANTEAASSAAVGVPASTPVAAPSFCASSIGADSPDGARDVSASTIQLGITSVDAACATSPVSAATPARTAARPIIAQQY</sequence>
<dbReference type="AlphaFoldDB" id="A0A149PPV8"/>
<organism evidence="2 3">
    <name type="scientific">Paraburkholderia monticola</name>
    <dbReference type="NCBI Taxonomy" id="1399968"/>
    <lineage>
        <taxon>Bacteria</taxon>
        <taxon>Pseudomonadati</taxon>
        <taxon>Pseudomonadota</taxon>
        <taxon>Betaproteobacteria</taxon>
        <taxon>Burkholderiales</taxon>
        <taxon>Burkholderiaceae</taxon>
        <taxon>Paraburkholderia</taxon>
    </lineage>
</organism>
<name>A0A149PPV8_9BURK</name>
<feature type="compositionally biased region" description="Pro residues" evidence="1">
    <location>
        <begin position="1"/>
        <end position="19"/>
    </location>
</feature>
<dbReference type="EMBL" id="LRBG01000016">
    <property type="protein sequence ID" value="KXU87107.1"/>
    <property type="molecule type" value="Genomic_DNA"/>
</dbReference>
<feature type="region of interest" description="Disordered" evidence="1">
    <location>
        <begin position="1"/>
        <end position="34"/>
    </location>
</feature>